<dbReference type="PRINTS" id="PR00080">
    <property type="entry name" value="SDRFAMILY"/>
</dbReference>
<evidence type="ECO:0000313" key="4">
    <source>
        <dbReference type="Proteomes" id="UP000422736"/>
    </source>
</evidence>
<dbReference type="Proteomes" id="UP000422736">
    <property type="component" value="Chromosome 5"/>
</dbReference>
<dbReference type="InterPro" id="IPR036291">
    <property type="entry name" value="NAD(P)-bd_dom_sf"/>
</dbReference>
<evidence type="ECO:0000313" key="3">
    <source>
        <dbReference type="EMBL" id="QGN16821.1"/>
    </source>
</evidence>
<protein>
    <submittedName>
        <fullName evidence="3">3-oxoacyl-(Acyl-carrier-protein) reductase</fullName>
    </submittedName>
</protein>
<accession>A0ABX6EYB5</accession>
<organism evidence="3 4">
    <name type="scientific">Kluyveromyces marxianus</name>
    <name type="common">Yeast</name>
    <name type="synonym">Candida kefyr</name>
    <dbReference type="NCBI Taxonomy" id="4911"/>
    <lineage>
        <taxon>Eukaryota</taxon>
        <taxon>Fungi</taxon>
        <taxon>Dikarya</taxon>
        <taxon>Ascomycota</taxon>
        <taxon>Saccharomycotina</taxon>
        <taxon>Saccharomycetes</taxon>
        <taxon>Saccharomycetales</taxon>
        <taxon>Saccharomycetaceae</taxon>
        <taxon>Kluyveromyces</taxon>
    </lineage>
</organism>
<proteinExistence type="inferred from homology"/>
<dbReference type="Gene3D" id="3.40.50.720">
    <property type="entry name" value="NAD(P)-binding Rossmann-like Domain"/>
    <property type="match status" value="1"/>
</dbReference>
<keyword evidence="4" id="KW-1185">Reference proteome</keyword>
<dbReference type="InterPro" id="IPR020904">
    <property type="entry name" value="Sc_DH/Rdtase_CS"/>
</dbReference>
<sequence length="260" mass="28129">MLSHSLFQDKVAVVTGASTGVGEAIATALFEKGALVFITSRHLAEIQQTANRIDPTGKRVFGRAVDVTRAEEVKNLFAEIEATFGSLHHLVNNAGITGPHNTGIENYDLDDWKRVIDTNINGMFYTLKYALPLMESTVGSEKNCIETTVVNLSAVNGIVGIPGISPYTASKHAVAGITQSVALEYAQRHIRINAVAPGYVSTPRINDLPPEVQNWMARQHPMQRMASLSEVSNTVLFLLSTLSSFTTGVVYPIDGGYLAQ</sequence>
<dbReference type="PANTHER" id="PTHR42760">
    <property type="entry name" value="SHORT-CHAIN DEHYDROGENASES/REDUCTASES FAMILY MEMBER"/>
    <property type="match status" value="1"/>
</dbReference>
<dbReference type="CDD" id="cd05233">
    <property type="entry name" value="SDR_c"/>
    <property type="match status" value="1"/>
</dbReference>
<dbReference type="SUPFAM" id="SSF51735">
    <property type="entry name" value="NAD(P)-binding Rossmann-fold domains"/>
    <property type="match status" value="1"/>
</dbReference>
<name>A0ABX6EYB5_KLUMA</name>
<evidence type="ECO:0000256" key="2">
    <source>
        <dbReference type="ARBA" id="ARBA00022857"/>
    </source>
</evidence>
<gene>
    <name evidence="3" type="primary">fabG</name>
    <name evidence="3" type="ORF">FIM1_3545</name>
</gene>
<dbReference type="Pfam" id="PF13561">
    <property type="entry name" value="adh_short_C2"/>
    <property type="match status" value="1"/>
</dbReference>
<reference evidence="3 4" key="1">
    <citation type="submission" date="2016-03" db="EMBL/GenBank/DDBJ databases">
        <title>How can Kluyveromyces marxianus grow so fast - potential evolutionary course in Saccharomyces Complex revealed by comparative genomics.</title>
        <authorList>
            <person name="Mo W."/>
            <person name="Lu W."/>
            <person name="Yang X."/>
            <person name="Qi J."/>
            <person name="Lv H."/>
        </authorList>
    </citation>
    <scope>NUCLEOTIDE SEQUENCE [LARGE SCALE GENOMIC DNA]</scope>
    <source>
        <strain evidence="3 4">FIM1</strain>
    </source>
</reference>
<dbReference type="PRINTS" id="PR00081">
    <property type="entry name" value="GDHRDH"/>
</dbReference>
<keyword evidence="2" id="KW-0521">NADP</keyword>
<comment type="similarity">
    <text evidence="1">Belongs to the short-chain dehydrogenases/reductases (SDR) family.</text>
</comment>
<dbReference type="PROSITE" id="PS00061">
    <property type="entry name" value="ADH_SHORT"/>
    <property type="match status" value="1"/>
</dbReference>
<evidence type="ECO:0000256" key="1">
    <source>
        <dbReference type="ARBA" id="ARBA00006484"/>
    </source>
</evidence>
<dbReference type="InterPro" id="IPR002347">
    <property type="entry name" value="SDR_fam"/>
</dbReference>
<dbReference type="EMBL" id="CP015058">
    <property type="protein sequence ID" value="QGN16821.1"/>
    <property type="molecule type" value="Genomic_DNA"/>
</dbReference>